<keyword evidence="5" id="KW-0342">GTP-binding</keyword>
<feature type="compositionally biased region" description="Basic residues" evidence="6">
    <location>
        <begin position="549"/>
        <end position="566"/>
    </location>
</feature>
<dbReference type="PRINTS" id="PR00326">
    <property type="entry name" value="GTP1OBG"/>
</dbReference>
<gene>
    <name evidence="8" type="ORF">ALAG00032_LOCUS5682</name>
</gene>
<dbReference type="InterPro" id="IPR006073">
    <property type="entry name" value="GTP-bd"/>
</dbReference>
<feature type="domain" description="CP-type G" evidence="7">
    <location>
        <begin position="182"/>
        <end position="390"/>
    </location>
</feature>
<dbReference type="GO" id="GO:0005525">
    <property type="term" value="F:GTP binding"/>
    <property type="evidence" value="ECO:0007669"/>
    <property type="project" value="UniProtKB-KW"/>
</dbReference>
<accession>A0A7S3JW31</accession>
<dbReference type="SUPFAM" id="SSF52540">
    <property type="entry name" value="P-loop containing nucleoside triphosphate hydrolases"/>
    <property type="match status" value="1"/>
</dbReference>
<feature type="compositionally biased region" description="Basic residues" evidence="6">
    <location>
        <begin position="1"/>
        <end position="11"/>
    </location>
</feature>
<dbReference type="PANTHER" id="PTHR45709">
    <property type="entry name" value="LARGE SUBUNIT GTPASE 1 HOMOLOG-RELATED"/>
    <property type="match status" value="1"/>
</dbReference>
<protein>
    <recommendedName>
        <fullName evidence="7">CP-type G domain-containing protein</fullName>
    </recommendedName>
</protein>
<evidence type="ECO:0000256" key="1">
    <source>
        <dbReference type="ARBA" id="ARBA00004496"/>
    </source>
</evidence>
<evidence type="ECO:0000259" key="7">
    <source>
        <dbReference type="PROSITE" id="PS51721"/>
    </source>
</evidence>
<dbReference type="InterPro" id="IPR030378">
    <property type="entry name" value="G_CP_dom"/>
</dbReference>
<keyword evidence="3" id="KW-0547">Nucleotide-binding</keyword>
<comment type="subcellular location">
    <subcellularLocation>
        <location evidence="1">Cytoplasm</location>
    </subcellularLocation>
</comment>
<reference evidence="8" key="1">
    <citation type="submission" date="2021-01" db="EMBL/GenBank/DDBJ databases">
        <authorList>
            <person name="Corre E."/>
            <person name="Pelletier E."/>
            <person name="Niang G."/>
            <person name="Scheremetjew M."/>
            <person name="Finn R."/>
            <person name="Kale V."/>
            <person name="Holt S."/>
            <person name="Cochrane G."/>
            <person name="Meng A."/>
            <person name="Brown T."/>
            <person name="Cohen L."/>
        </authorList>
    </citation>
    <scope>NUCLEOTIDE SEQUENCE</scope>
    <source>
        <strain evidence="8">CCMP1510</strain>
    </source>
</reference>
<evidence type="ECO:0000256" key="5">
    <source>
        <dbReference type="ARBA" id="ARBA00023134"/>
    </source>
</evidence>
<organism evidence="8">
    <name type="scientific">Aureoumbra lagunensis</name>
    <dbReference type="NCBI Taxonomy" id="44058"/>
    <lineage>
        <taxon>Eukaryota</taxon>
        <taxon>Sar</taxon>
        <taxon>Stramenopiles</taxon>
        <taxon>Ochrophyta</taxon>
        <taxon>Pelagophyceae</taxon>
        <taxon>Pelagomonadales</taxon>
        <taxon>Aureoumbra</taxon>
    </lineage>
</organism>
<feature type="region of interest" description="Disordered" evidence="6">
    <location>
        <begin position="549"/>
        <end position="575"/>
    </location>
</feature>
<evidence type="ECO:0000313" key="8">
    <source>
        <dbReference type="EMBL" id="CAE0364940.1"/>
    </source>
</evidence>
<proteinExistence type="predicted"/>
<dbReference type="PROSITE" id="PS51721">
    <property type="entry name" value="G_CP"/>
    <property type="match status" value="1"/>
</dbReference>
<feature type="region of interest" description="Disordered" evidence="6">
    <location>
        <begin position="1"/>
        <end position="47"/>
    </location>
</feature>
<evidence type="ECO:0000256" key="2">
    <source>
        <dbReference type="ARBA" id="ARBA00022490"/>
    </source>
</evidence>
<name>A0A7S3JW31_9STRA</name>
<dbReference type="PANTHER" id="PTHR45709:SF2">
    <property type="entry name" value="LARGE SUBUNIT GTPASE 1 HOMOLOG"/>
    <property type="match status" value="1"/>
</dbReference>
<dbReference type="Gene3D" id="3.40.50.300">
    <property type="entry name" value="P-loop containing nucleotide triphosphate hydrolases"/>
    <property type="match status" value="1"/>
</dbReference>
<dbReference type="GO" id="GO:0003924">
    <property type="term" value="F:GTPase activity"/>
    <property type="evidence" value="ECO:0007669"/>
    <property type="project" value="InterPro"/>
</dbReference>
<evidence type="ECO:0000256" key="3">
    <source>
        <dbReference type="ARBA" id="ARBA00022741"/>
    </source>
</evidence>
<feature type="compositionally biased region" description="Basic and acidic residues" evidence="6">
    <location>
        <begin position="29"/>
        <end position="39"/>
    </location>
</feature>
<dbReference type="Pfam" id="PF01926">
    <property type="entry name" value="MMR_HSR1"/>
    <property type="match status" value="1"/>
</dbReference>
<sequence length="587" mass="65460">MPDVKRTRKGRPGPNAQRSSLLKTRGKASGRDAQVEPKRRNGAPLIERKKPLESQLEAGDSISAFMERATARETEYAIAEEESAAILVPVQNHVSSTLISSEDNKKLFISLPIPHRPHWDESTTAEELRDKEDATFSAWRRATAELEEAERARREEALASSGTFLAPSATVATPFERNLDVWRQLWRTLERSDCIFVVVDARFPSFYANDDLIAYAKSLSKSVIILNNKADYLTQEQRQLWYQYWTEERGLRCLFFSARQEQQRLDAAAKEIQMNEQVETDEVQTIKEEFSSDSSAYRLFSGSEVLALGASVAREYRKTPISTERPLCVGMTGYPNVGKSSCVNALRGASTHGVGARAAVSATPGKTKHLQTLRVSSELELCDCPGLVFPAIVTNGAAELVCSGVVPLARARDPLGAADLVLKRIPADVLDAIYGTRVFVRQNYRNSADALDALCTARHFTKAGSGQPDRDRAARRIVRDYVDGILLYCHLPPFCKNFETYNAHTRRTALANSEKLQAKLGADPSDLALATDDESLSQEIALEVPLKQQHKNRFHSKQRWGKKGRRFRDTDPYAAGQQPLFEDDIAL</sequence>
<dbReference type="InterPro" id="IPR043358">
    <property type="entry name" value="GNL1-like"/>
</dbReference>
<dbReference type="CDD" id="cd01857">
    <property type="entry name" value="HSR1_MMR1"/>
    <property type="match status" value="1"/>
</dbReference>
<evidence type="ECO:0000256" key="4">
    <source>
        <dbReference type="ARBA" id="ARBA00022801"/>
    </source>
</evidence>
<keyword evidence="2" id="KW-0963">Cytoplasm</keyword>
<dbReference type="AlphaFoldDB" id="A0A7S3JW31"/>
<evidence type="ECO:0000256" key="6">
    <source>
        <dbReference type="SAM" id="MobiDB-lite"/>
    </source>
</evidence>
<dbReference type="InterPro" id="IPR027417">
    <property type="entry name" value="P-loop_NTPase"/>
</dbReference>
<dbReference type="EMBL" id="HBIJ01008071">
    <property type="protein sequence ID" value="CAE0364940.1"/>
    <property type="molecule type" value="Transcribed_RNA"/>
</dbReference>
<dbReference type="GO" id="GO:0005829">
    <property type="term" value="C:cytosol"/>
    <property type="evidence" value="ECO:0007669"/>
    <property type="project" value="TreeGrafter"/>
</dbReference>
<keyword evidence="4" id="KW-0378">Hydrolase</keyword>